<accession>A0A8J7B0G7</accession>
<dbReference type="AlphaFoldDB" id="A0A8J7B0G7"/>
<reference evidence="3" key="1">
    <citation type="submission" date="2020-10" db="EMBL/GenBank/DDBJ databases">
        <authorList>
            <person name="Castelo-Branco R."/>
            <person name="Eusebio N."/>
            <person name="Adriana R."/>
            <person name="Vieira A."/>
            <person name="Brugerolle De Fraissinette N."/>
            <person name="Rezende De Castro R."/>
            <person name="Schneider M.P."/>
            <person name="Vasconcelos V."/>
            <person name="Leao P.N."/>
        </authorList>
    </citation>
    <scope>NUCLEOTIDE SEQUENCE</scope>
    <source>
        <strain evidence="3">LEGE 07310</strain>
    </source>
</reference>
<dbReference type="PANTHER" id="PTHR43000">
    <property type="entry name" value="DTDP-D-GLUCOSE 4,6-DEHYDRATASE-RELATED"/>
    <property type="match status" value="1"/>
</dbReference>
<dbReference type="InterPro" id="IPR036291">
    <property type="entry name" value="NAD(P)-bd_dom_sf"/>
</dbReference>
<evidence type="ECO:0000259" key="2">
    <source>
        <dbReference type="Pfam" id="PF01370"/>
    </source>
</evidence>
<evidence type="ECO:0000256" key="1">
    <source>
        <dbReference type="ARBA" id="ARBA00007637"/>
    </source>
</evidence>
<evidence type="ECO:0000313" key="4">
    <source>
        <dbReference type="Proteomes" id="UP000636505"/>
    </source>
</evidence>
<comment type="similarity">
    <text evidence="1">Belongs to the NAD(P)-dependent epimerase/dehydratase family.</text>
</comment>
<name>A0A8J7B0G7_9CYAN</name>
<gene>
    <name evidence="3" type="ORF">IQ241_22015</name>
</gene>
<dbReference type="EMBL" id="JADEXG010000074">
    <property type="protein sequence ID" value="MBE9079932.1"/>
    <property type="molecule type" value="Genomic_DNA"/>
</dbReference>
<proteinExistence type="inferred from homology"/>
<dbReference type="Gene3D" id="3.40.50.720">
    <property type="entry name" value="NAD(P)-binding Rossmann-like Domain"/>
    <property type="match status" value="1"/>
</dbReference>
<protein>
    <submittedName>
        <fullName evidence="3">NAD-dependent epimerase/dehydratase family protein</fullName>
    </submittedName>
</protein>
<comment type="caution">
    <text evidence="3">The sequence shown here is derived from an EMBL/GenBank/DDBJ whole genome shotgun (WGS) entry which is preliminary data.</text>
</comment>
<dbReference type="Proteomes" id="UP000636505">
    <property type="component" value="Unassembled WGS sequence"/>
</dbReference>
<dbReference type="SUPFAM" id="SSF51735">
    <property type="entry name" value="NAD(P)-binding Rossmann-fold domains"/>
    <property type="match status" value="1"/>
</dbReference>
<dbReference type="Pfam" id="PF01370">
    <property type="entry name" value="Epimerase"/>
    <property type="match status" value="1"/>
</dbReference>
<feature type="domain" description="NAD-dependent epimerase/dehydratase" evidence="2">
    <location>
        <begin position="4"/>
        <end position="73"/>
    </location>
</feature>
<dbReference type="InterPro" id="IPR001509">
    <property type="entry name" value="Epimerase_deHydtase"/>
</dbReference>
<evidence type="ECO:0000313" key="3">
    <source>
        <dbReference type="EMBL" id="MBE9079932.1"/>
    </source>
</evidence>
<keyword evidence="4" id="KW-1185">Reference proteome</keyword>
<organism evidence="3 4">
    <name type="scientific">Vasconcelosia minhoensis LEGE 07310</name>
    <dbReference type="NCBI Taxonomy" id="915328"/>
    <lineage>
        <taxon>Bacteria</taxon>
        <taxon>Bacillati</taxon>
        <taxon>Cyanobacteriota</taxon>
        <taxon>Cyanophyceae</taxon>
        <taxon>Nodosilineales</taxon>
        <taxon>Cymatolegaceae</taxon>
        <taxon>Vasconcelosia</taxon>
        <taxon>Vasconcelosia minhoensis</taxon>
    </lineage>
</organism>
<dbReference type="RefSeq" id="WP_193911387.1">
    <property type="nucleotide sequence ID" value="NZ_JADEXG010000074.1"/>
</dbReference>
<sequence>MRQVLVTGGAGFIGSNFVRQWGAHNPGQVTALDALTYSGNRENLAGLGAEQLRFVQGDMCDRALRKTLIDRGRAQAATYSWQRTTEATLAAYRSLERRPRRCTLHAPISTAGQRTGAGRVNSLHRLRRRLAAADTKIRSEL</sequence>